<evidence type="ECO:0000256" key="5">
    <source>
        <dbReference type="ARBA" id="ARBA00022692"/>
    </source>
</evidence>
<evidence type="ECO:0000256" key="6">
    <source>
        <dbReference type="ARBA" id="ARBA00022989"/>
    </source>
</evidence>
<evidence type="ECO:0000256" key="3">
    <source>
        <dbReference type="ARBA" id="ARBA00022448"/>
    </source>
</evidence>
<feature type="transmembrane region" description="Helical" evidence="8">
    <location>
        <begin position="140"/>
        <end position="170"/>
    </location>
</feature>
<evidence type="ECO:0000256" key="8">
    <source>
        <dbReference type="SAM" id="Phobius"/>
    </source>
</evidence>
<evidence type="ECO:0000313" key="9">
    <source>
        <dbReference type="EMBL" id="TFD75871.1"/>
    </source>
</evidence>
<dbReference type="EMBL" id="SOHQ01000042">
    <property type="protein sequence ID" value="TFD75871.1"/>
    <property type="molecule type" value="Genomic_DNA"/>
</dbReference>
<sequence length="380" mass="39693">MPPGVRLAGAWSWRLLVIAAAIAVLIFLIIQLRLIVIPLLVAVLVSALLVPVVAFLVRHRWPKGLAVAVAMTGTLVIVAGLITLATTQIAEGTSGLSARLSESYNNLKGFLSAAPFNLSETDINSYVQQGWTALQNDSQVFISGALSVGTTVGHLLTGLLLALFSLLFILIDGKTIWAWIVRLFPKRAQVAVNGAGIAGWTTLGNFAKVQILVASIDAVGIGLGAALLGVPLAVPIGILVFLGSFIPIIGAVATGFVAVFIALIFNSWVTALLMLGVVLLVQQVEGHVLQPLIMGTAVKVHPLGVVLVVAAGALLAGIPGALFAVPIAAVLNVMTSYLSGGTWRGGTEASATTASSMLWRTVPRRPGYRQRSIQINHGKH</sequence>
<dbReference type="PANTHER" id="PTHR21716">
    <property type="entry name" value="TRANSMEMBRANE PROTEIN"/>
    <property type="match status" value="1"/>
</dbReference>
<feature type="transmembrane region" description="Helical" evidence="8">
    <location>
        <begin position="190"/>
        <end position="207"/>
    </location>
</feature>
<evidence type="ECO:0000256" key="2">
    <source>
        <dbReference type="ARBA" id="ARBA00009773"/>
    </source>
</evidence>
<keyword evidence="3" id="KW-0813">Transport</keyword>
<feature type="transmembrane region" description="Helical" evidence="8">
    <location>
        <begin position="12"/>
        <end position="30"/>
    </location>
</feature>
<comment type="similarity">
    <text evidence="2">Belongs to the autoinducer-2 exporter (AI-2E) (TC 2.A.86) family.</text>
</comment>
<dbReference type="Proteomes" id="UP000298218">
    <property type="component" value="Unassembled WGS sequence"/>
</dbReference>
<feature type="transmembrane region" description="Helical" evidence="8">
    <location>
        <begin position="36"/>
        <end position="57"/>
    </location>
</feature>
<dbReference type="OrthoDB" id="9784366at2"/>
<dbReference type="AlphaFoldDB" id="A0A4Y8KJ98"/>
<keyword evidence="6 8" id="KW-1133">Transmembrane helix</keyword>
<feature type="transmembrane region" description="Helical" evidence="8">
    <location>
        <begin position="219"/>
        <end position="241"/>
    </location>
</feature>
<reference evidence="9 10" key="1">
    <citation type="submission" date="2019-03" db="EMBL/GenBank/DDBJ databases">
        <title>Genomics of glacier-inhabiting Cryobacterium strains.</title>
        <authorList>
            <person name="Liu Q."/>
            <person name="Xin Y.-H."/>
        </authorList>
    </citation>
    <scope>NUCLEOTIDE SEQUENCE [LARGE SCALE GENOMIC DNA]</scope>
    <source>
        <strain evidence="9 10">CGMCC 1.4292</strain>
    </source>
</reference>
<feature type="transmembrane region" description="Helical" evidence="8">
    <location>
        <begin position="64"/>
        <end position="85"/>
    </location>
</feature>
<dbReference type="PANTHER" id="PTHR21716:SF53">
    <property type="entry name" value="PERMEASE PERM-RELATED"/>
    <property type="match status" value="1"/>
</dbReference>
<protein>
    <submittedName>
        <fullName evidence="9">AI-2E family transporter</fullName>
    </submittedName>
</protein>
<feature type="transmembrane region" description="Helical" evidence="8">
    <location>
        <begin position="248"/>
        <end position="281"/>
    </location>
</feature>
<evidence type="ECO:0000256" key="1">
    <source>
        <dbReference type="ARBA" id="ARBA00004651"/>
    </source>
</evidence>
<keyword evidence="10" id="KW-1185">Reference proteome</keyword>
<gene>
    <name evidence="9" type="ORF">E3T53_15025</name>
</gene>
<evidence type="ECO:0000313" key="10">
    <source>
        <dbReference type="Proteomes" id="UP000298218"/>
    </source>
</evidence>
<accession>A0A4Y8KJ98</accession>
<keyword evidence="7 8" id="KW-0472">Membrane</keyword>
<dbReference type="GO" id="GO:0005886">
    <property type="term" value="C:plasma membrane"/>
    <property type="evidence" value="ECO:0007669"/>
    <property type="project" value="UniProtKB-SubCell"/>
</dbReference>
<comment type="caution">
    <text evidence="9">The sequence shown here is derived from an EMBL/GenBank/DDBJ whole genome shotgun (WGS) entry which is preliminary data.</text>
</comment>
<comment type="subcellular location">
    <subcellularLocation>
        <location evidence="1">Cell membrane</location>
        <topology evidence="1">Multi-pass membrane protein</topology>
    </subcellularLocation>
</comment>
<evidence type="ECO:0000256" key="4">
    <source>
        <dbReference type="ARBA" id="ARBA00022475"/>
    </source>
</evidence>
<dbReference type="GO" id="GO:0055085">
    <property type="term" value="P:transmembrane transport"/>
    <property type="evidence" value="ECO:0007669"/>
    <property type="project" value="TreeGrafter"/>
</dbReference>
<dbReference type="InterPro" id="IPR002549">
    <property type="entry name" value="AI-2E-like"/>
</dbReference>
<feature type="transmembrane region" description="Helical" evidence="8">
    <location>
        <begin position="301"/>
        <end position="334"/>
    </location>
</feature>
<evidence type="ECO:0000256" key="7">
    <source>
        <dbReference type="ARBA" id="ARBA00023136"/>
    </source>
</evidence>
<keyword evidence="5 8" id="KW-0812">Transmembrane</keyword>
<keyword evidence="4" id="KW-1003">Cell membrane</keyword>
<proteinExistence type="inferred from homology"/>
<name>A0A4Y8KJ98_9MICO</name>
<organism evidence="9 10">
    <name type="scientific">Cryobacterium psychrophilum</name>
    <dbReference type="NCBI Taxonomy" id="41988"/>
    <lineage>
        <taxon>Bacteria</taxon>
        <taxon>Bacillati</taxon>
        <taxon>Actinomycetota</taxon>
        <taxon>Actinomycetes</taxon>
        <taxon>Micrococcales</taxon>
        <taxon>Microbacteriaceae</taxon>
        <taxon>Cryobacterium</taxon>
    </lineage>
</organism>
<dbReference type="Pfam" id="PF01594">
    <property type="entry name" value="AI-2E_transport"/>
    <property type="match status" value="1"/>
</dbReference>